<evidence type="ECO:0000256" key="3">
    <source>
        <dbReference type="ARBA" id="ARBA00022825"/>
    </source>
</evidence>
<dbReference type="EMBL" id="JBHRTS010000012">
    <property type="protein sequence ID" value="MFC3195938.1"/>
    <property type="molecule type" value="Genomic_DNA"/>
</dbReference>
<proteinExistence type="predicted"/>
<dbReference type="InterPro" id="IPR011042">
    <property type="entry name" value="6-blade_b-propeller_TolB-like"/>
</dbReference>
<evidence type="ECO:0000313" key="8">
    <source>
        <dbReference type="Proteomes" id="UP001595533"/>
    </source>
</evidence>
<dbReference type="InterPro" id="IPR023302">
    <property type="entry name" value="Pept_S9A_N"/>
</dbReference>
<dbReference type="Pfam" id="PF00326">
    <property type="entry name" value="Peptidase_S9"/>
    <property type="match status" value="1"/>
</dbReference>
<dbReference type="RefSeq" id="WP_198538209.1">
    <property type="nucleotide sequence ID" value="NZ_JBHRTS010000012.1"/>
</dbReference>
<keyword evidence="3" id="KW-0720">Serine protease</keyword>
<feature type="domain" description="Peptidase S9 prolyl oligopeptidase catalytic" evidence="5">
    <location>
        <begin position="444"/>
        <end position="654"/>
    </location>
</feature>
<keyword evidence="1" id="KW-0645">Protease</keyword>
<evidence type="ECO:0000313" key="7">
    <source>
        <dbReference type="EMBL" id="MFC3195938.1"/>
    </source>
</evidence>
<organism evidence="7 8">
    <name type="scientific">Marinicella sediminis</name>
    <dbReference type="NCBI Taxonomy" id="1792834"/>
    <lineage>
        <taxon>Bacteria</taxon>
        <taxon>Pseudomonadati</taxon>
        <taxon>Pseudomonadota</taxon>
        <taxon>Gammaproteobacteria</taxon>
        <taxon>Lysobacterales</taxon>
        <taxon>Marinicellaceae</taxon>
        <taxon>Marinicella</taxon>
    </lineage>
</organism>
<comment type="caution">
    <text evidence="7">The sequence shown here is derived from an EMBL/GenBank/DDBJ whole genome shotgun (WGS) entry which is preliminary data.</text>
</comment>
<evidence type="ECO:0000259" key="6">
    <source>
        <dbReference type="Pfam" id="PF02897"/>
    </source>
</evidence>
<evidence type="ECO:0000259" key="5">
    <source>
        <dbReference type="Pfam" id="PF00326"/>
    </source>
</evidence>
<dbReference type="PANTHER" id="PTHR42776">
    <property type="entry name" value="SERINE PEPTIDASE S9 FAMILY MEMBER"/>
    <property type="match status" value="1"/>
</dbReference>
<dbReference type="SUPFAM" id="SSF53474">
    <property type="entry name" value="alpha/beta-Hydrolases"/>
    <property type="match status" value="1"/>
</dbReference>
<keyword evidence="2 7" id="KW-0378">Hydrolase</keyword>
<feature type="signal peptide" evidence="4">
    <location>
        <begin position="1"/>
        <end position="22"/>
    </location>
</feature>
<protein>
    <submittedName>
        <fullName evidence="7">Alpha/beta fold hydrolase</fullName>
    </submittedName>
</protein>
<dbReference type="InterPro" id="IPR001375">
    <property type="entry name" value="Peptidase_S9_cat"/>
</dbReference>
<dbReference type="GO" id="GO:0016787">
    <property type="term" value="F:hydrolase activity"/>
    <property type="evidence" value="ECO:0007669"/>
    <property type="project" value="UniProtKB-KW"/>
</dbReference>
<dbReference type="PRINTS" id="PR00862">
    <property type="entry name" value="PROLIGOPTASE"/>
</dbReference>
<dbReference type="InterPro" id="IPR029058">
    <property type="entry name" value="AB_hydrolase_fold"/>
</dbReference>
<dbReference type="Proteomes" id="UP001595533">
    <property type="component" value="Unassembled WGS sequence"/>
</dbReference>
<evidence type="ECO:0000256" key="1">
    <source>
        <dbReference type="ARBA" id="ARBA00022670"/>
    </source>
</evidence>
<gene>
    <name evidence="7" type="ORF">ACFODZ_16910</name>
</gene>
<evidence type="ECO:0000256" key="4">
    <source>
        <dbReference type="SAM" id="SignalP"/>
    </source>
</evidence>
<keyword evidence="8" id="KW-1185">Reference proteome</keyword>
<feature type="domain" description="Peptidase S9A N-terminal" evidence="6">
    <location>
        <begin position="102"/>
        <end position="371"/>
    </location>
</feature>
<name>A0ABV7JI63_9GAMM</name>
<dbReference type="Pfam" id="PF02897">
    <property type="entry name" value="Peptidase_S9_N"/>
    <property type="match status" value="1"/>
</dbReference>
<dbReference type="SUPFAM" id="SSF82171">
    <property type="entry name" value="DPP6 N-terminal domain-like"/>
    <property type="match status" value="1"/>
</dbReference>
<dbReference type="Gene3D" id="3.40.50.1820">
    <property type="entry name" value="alpha/beta hydrolase"/>
    <property type="match status" value="1"/>
</dbReference>
<sequence length="659" mass="73764">MMRPIKQFFILFSLVLTPVASAKQSTLNNGNLVLQNMPPIPVEIKAELNRYQNIRSAGFVDWADDDQSIYIRTRFGDVSQLHLVSQAGGTRYQMTFFDEPIGSVSKKPDSTELSFTMDAGGSEFAQIFVLDPNTGDSRMISDGESRNGAVVWNNTGTAMAYQSTRRNGASNDLWIINPDNPETADMILESPDGSWWGVTDFSADDKQVLVANYVSANQSGVHLLNLEDKKLTPLVQTKDRKSTNLPIAFDDLNNGFFFITDQYSEFSQLAWKSLADPTAKPVIISAAIPWDIDDMAISKDGRRAAFSSNENGRSQLYLMDVKNQTHAKVDGMPLGVFGGFEFNDRGDKLAITINTAQTPSDTYVIDLKKNPLKKGDLTRWTYSEVGGLNTNHFVVPEMISYPTFDQVNGQARLIPAFIYKPKTPGPHPVVVSIHGGPEGQARPWFSSTYQMWVDELGVAVVVPNVRGSDGYGKSYLLMDNGFKREDSVKDIGALLNWIEKQDDLDQDRVAVYGGSYGGYMVLASAVHYSDRLKAAVNIVGISNFVTFLENTQDYRRDLRRVEYGDERIPEMRKFLNDISPLNNVDKINVPMFVVQGENDPRVPVTEADQIVAALEEKEQTVWYMNALNEGHGYRKKENRDVYQQAVILFFEKYLIPNGE</sequence>
<dbReference type="Gene3D" id="2.120.10.30">
    <property type="entry name" value="TolB, C-terminal domain"/>
    <property type="match status" value="2"/>
</dbReference>
<accession>A0ABV7JI63</accession>
<dbReference type="InterPro" id="IPR002470">
    <property type="entry name" value="Peptidase_S9A"/>
</dbReference>
<reference evidence="8" key="1">
    <citation type="journal article" date="2019" name="Int. J. Syst. Evol. Microbiol.">
        <title>The Global Catalogue of Microorganisms (GCM) 10K type strain sequencing project: providing services to taxonomists for standard genome sequencing and annotation.</title>
        <authorList>
            <consortium name="The Broad Institute Genomics Platform"/>
            <consortium name="The Broad Institute Genome Sequencing Center for Infectious Disease"/>
            <person name="Wu L."/>
            <person name="Ma J."/>
        </authorList>
    </citation>
    <scope>NUCLEOTIDE SEQUENCE [LARGE SCALE GENOMIC DNA]</scope>
    <source>
        <strain evidence="8">KCTC 42953</strain>
    </source>
</reference>
<evidence type="ECO:0000256" key="2">
    <source>
        <dbReference type="ARBA" id="ARBA00022801"/>
    </source>
</evidence>
<keyword evidence="4" id="KW-0732">Signal</keyword>
<dbReference type="PANTHER" id="PTHR42776:SF27">
    <property type="entry name" value="DIPEPTIDYL PEPTIDASE FAMILY MEMBER 6"/>
    <property type="match status" value="1"/>
</dbReference>
<feature type="chain" id="PRO_5046084365" evidence="4">
    <location>
        <begin position="23"/>
        <end position="659"/>
    </location>
</feature>